<dbReference type="AlphaFoldDB" id="A0A3N0GY88"/>
<evidence type="ECO:0000313" key="3">
    <source>
        <dbReference type="Proteomes" id="UP000279994"/>
    </source>
</evidence>
<evidence type="ECO:0000259" key="1">
    <source>
        <dbReference type="Pfam" id="PF03288"/>
    </source>
</evidence>
<gene>
    <name evidence="2" type="ORF">EFL26_00845</name>
</gene>
<proteinExistence type="predicted"/>
<dbReference type="InterPro" id="IPR004968">
    <property type="entry name" value="DNA_primase/NTPase_C"/>
</dbReference>
<comment type="caution">
    <text evidence="2">The sequence shown here is derived from an EMBL/GenBank/DDBJ whole genome shotgun (WGS) entry which is preliminary data.</text>
</comment>
<sequence>MSHSLSPGDTLSCPNCGHEVATINATKPTTVAGSRRLGVVKDFADTCLETRIGNDLSNARLHEEYTWFAEKNGHEPLTVKGLTMALNGLGYESFRRSTMRGIRDVALTQVHLSEDD</sequence>
<dbReference type="EMBL" id="RJSF01000003">
    <property type="protein sequence ID" value="RNM17369.1"/>
    <property type="molecule type" value="Genomic_DNA"/>
</dbReference>
<dbReference type="Proteomes" id="UP000279994">
    <property type="component" value="Unassembled WGS sequence"/>
</dbReference>
<reference evidence="2 3" key="1">
    <citation type="submission" date="2018-11" db="EMBL/GenBank/DDBJ databases">
        <authorList>
            <person name="Li F."/>
        </authorList>
    </citation>
    <scope>NUCLEOTIDE SEQUENCE [LARGE SCALE GENOMIC DNA]</scope>
    <source>
        <strain evidence="2 3">Gsoil 818</strain>
    </source>
</reference>
<evidence type="ECO:0000313" key="2">
    <source>
        <dbReference type="EMBL" id="RNM17369.1"/>
    </source>
</evidence>
<keyword evidence="3" id="KW-1185">Reference proteome</keyword>
<name>A0A3N0GY88_9ACTN</name>
<dbReference type="Pfam" id="PF03288">
    <property type="entry name" value="Pox_D5"/>
    <property type="match status" value="1"/>
</dbReference>
<dbReference type="RefSeq" id="WP_123220990.1">
    <property type="nucleotide sequence ID" value="NZ_RJSF01000003.1"/>
</dbReference>
<accession>A0A3N0GY88</accession>
<feature type="domain" description="DNA primase/nucleoside triphosphatase C-terminal" evidence="1">
    <location>
        <begin position="40"/>
        <end position="89"/>
    </location>
</feature>
<protein>
    <recommendedName>
        <fullName evidence="1">DNA primase/nucleoside triphosphatase C-terminal domain-containing protein</fullName>
    </recommendedName>
</protein>
<organism evidence="2 3">
    <name type="scientific">Nocardioides pocheonensis</name>
    <dbReference type="NCBI Taxonomy" id="661485"/>
    <lineage>
        <taxon>Bacteria</taxon>
        <taxon>Bacillati</taxon>
        <taxon>Actinomycetota</taxon>
        <taxon>Actinomycetes</taxon>
        <taxon>Propionibacteriales</taxon>
        <taxon>Nocardioidaceae</taxon>
        <taxon>Nocardioides</taxon>
    </lineage>
</organism>